<dbReference type="Pfam" id="PF02566">
    <property type="entry name" value="OsmC"/>
    <property type="match status" value="1"/>
</dbReference>
<dbReference type="Proteomes" id="UP000285794">
    <property type="component" value="Unassembled WGS sequence"/>
</dbReference>
<dbReference type="InterPro" id="IPR003718">
    <property type="entry name" value="OsmC/Ohr_fam"/>
</dbReference>
<dbReference type="PANTHER" id="PTHR34352:SF1">
    <property type="entry name" value="PROTEIN YHFA"/>
    <property type="match status" value="1"/>
</dbReference>
<organism evidence="1 2">
    <name type="scientific">Ancylomarina euxinus</name>
    <dbReference type="NCBI Taxonomy" id="2283627"/>
    <lineage>
        <taxon>Bacteria</taxon>
        <taxon>Pseudomonadati</taxon>
        <taxon>Bacteroidota</taxon>
        <taxon>Bacteroidia</taxon>
        <taxon>Marinilabiliales</taxon>
        <taxon>Marinifilaceae</taxon>
        <taxon>Ancylomarina</taxon>
    </lineage>
</organism>
<comment type="caution">
    <text evidence="1">The sequence shown here is derived from an EMBL/GenBank/DDBJ whole genome shotgun (WGS) entry which is preliminary data.</text>
</comment>
<name>A0A425Y3Y3_9BACT</name>
<evidence type="ECO:0000313" key="2">
    <source>
        <dbReference type="Proteomes" id="UP000285794"/>
    </source>
</evidence>
<protein>
    <submittedName>
        <fullName evidence="1">OsmC family peroxiredoxin</fullName>
    </submittedName>
</protein>
<evidence type="ECO:0000313" key="1">
    <source>
        <dbReference type="EMBL" id="RRG22974.1"/>
    </source>
</evidence>
<dbReference type="InterPro" id="IPR036102">
    <property type="entry name" value="OsmC/Ohrsf"/>
</dbReference>
<dbReference type="RefSeq" id="WP_125029977.1">
    <property type="nucleotide sequence ID" value="NZ_JAPXVP010000004.1"/>
</dbReference>
<reference evidence="1 2" key="1">
    <citation type="submission" date="2018-07" db="EMBL/GenBank/DDBJ databases">
        <title>Draft genome sequence of Ancylomarina sp. M1P.</title>
        <authorList>
            <person name="Yadav S."/>
            <person name="Villanueva L."/>
            <person name="Damste J.S.S."/>
        </authorList>
    </citation>
    <scope>NUCLEOTIDE SEQUENCE [LARGE SCALE GENOMIC DNA]</scope>
    <source>
        <strain evidence="1 2">M1P</strain>
    </source>
</reference>
<dbReference type="OrthoDB" id="9804010at2"/>
<dbReference type="Gene3D" id="3.30.300.20">
    <property type="match status" value="1"/>
</dbReference>
<dbReference type="EMBL" id="QQWG01000004">
    <property type="protein sequence ID" value="RRG22974.1"/>
    <property type="molecule type" value="Genomic_DNA"/>
</dbReference>
<dbReference type="AlphaFoldDB" id="A0A425Y3Y3"/>
<gene>
    <name evidence="1" type="ORF">DWB61_05920</name>
</gene>
<dbReference type="SUPFAM" id="SSF82784">
    <property type="entry name" value="OsmC-like"/>
    <property type="match status" value="1"/>
</dbReference>
<dbReference type="InterPro" id="IPR015946">
    <property type="entry name" value="KH_dom-like_a/b"/>
</dbReference>
<keyword evidence="2" id="KW-1185">Reference proteome</keyword>
<dbReference type="PANTHER" id="PTHR34352">
    <property type="entry name" value="PROTEIN YHFA"/>
    <property type="match status" value="1"/>
</dbReference>
<proteinExistence type="predicted"/>
<accession>A0A425Y3Y3</accession>
<sequence>MQVTIERINGDYLMEAKGASGVPVLMDNSTIGNVQGTSPMELLLMGVGGCSAIDIIYILKKQRQIIESYSVDIEGETHDVLGAKPFKAMTLKIYLKGNIPADKVIRAAALSFEKYCSVSITMQTSVEIKYQLFLNGEQIL</sequence>